<comment type="caution">
    <text evidence="2">The sequence shown here is derived from an EMBL/GenBank/DDBJ whole genome shotgun (WGS) entry which is preliminary data.</text>
</comment>
<keyword evidence="3" id="KW-1185">Reference proteome</keyword>
<keyword evidence="1" id="KW-0175">Coiled coil</keyword>
<dbReference type="PANTHER" id="PTHR45958:SF15">
    <property type="entry name" value="RING-TYPE E3 UBIQUITIN TRANSFERASE"/>
    <property type="match status" value="1"/>
</dbReference>
<protein>
    <submittedName>
        <fullName evidence="2">Uncharacterized protein</fullName>
    </submittedName>
</protein>
<reference evidence="2 3" key="1">
    <citation type="submission" date="2024-01" db="EMBL/GenBank/DDBJ databases">
        <title>The genomes of 5 underutilized Papilionoideae crops provide insights into root nodulation and disease resistanc.</title>
        <authorList>
            <person name="Jiang F."/>
        </authorList>
    </citation>
    <scope>NUCLEOTIDE SEQUENCE [LARGE SCALE GENOMIC DNA]</scope>
    <source>
        <strain evidence="2">DUOXIRENSHENG_FW03</strain>
        <tissue evidence="2">Leaves</tissue>
    </source>
</reference>
<dbReference type="InterPro" id="IPR052608">
    <property type="entry name" value="U-box_domain_protein"/>
</dbReference>
<dbReference type="AlphaFoldDB" id="A0AAN9S9C9"/>
<dbReference type="PANTHER" id="PTHR45958">
    <property type="entry name" value="RING-TYPE E3 UBIQUITIN TRANSFERASE"/>
    <property type="match status" value="1"/>
</dbReference>
<dbReference type="Proteomes" id="UP001386955">
    <property type="component" value="Unassembled WGS sequence"/>
</dbReference>
<accession>A0AAN9S9C9</accession>
<gene>
    <name evidence="2" type="ORF">VNO78_20178</name>
</gene>
<organism evidence="2 3">
    <name type="scientific">Psophocarpus tetragonolobus</name>
    <name type="common">Winged bean</name>
    <name type="synonym">Dolichos tetragonolobus</name>
    <dbReference type="NCBI Taxonomy" id="3891"/>
    <lineage>
        <taxon>Eukaryota</taxon>
        <taxon>Viridiplantae</taxon>
        <taxon>Streptophyta</taxon>
        <taxon>Embryophyta</taxon>
        <taxon>Tracheophyta</taxon>
        <taxon>Spermatophyta</taxon>
        <taxon>Magnoliopsida</taxon>
        <taxon>eudicotyledons</taxon>
        <taxon>Gunneridae</taxon>
        <taxon>Pentapetalae</taxon>
        <taxon>rosids</taxon>
        <taxon>fabids</taxon>
        <taxon>Fabales</taxon>
        <taxon>Fabaceae</taxon>
        <taxon>Papilionoideae</taxon>
        <taxon>50 kb inversion clade</taxon>
        <taxon>NPAAA clade</taxon>
        <taxon>indigoferoid/millettioid clade</taxon>
        <taxon>Phaseoleae</taxon>
        <taxon>Psophocarpus</taxon>
    </lineage>
</organism>
<proteinExistence type="predicted"/>
<evidence type="ECO:0000256" key="1">
    <source>
        <dbReference type="SAM" id="Coils"/>
    </source>
</evidence>
<evidence type="ECO:0000313" key="3">
    <source>
        <dbReference type="Proteomes" id="UP001386955"/>
    </source>
</evidence>
<feature type="coiled-coil region" evidence="1">
    <location>
        <begin position="41"/>
        <end position="68"/>
    </location>
</feature>
<evidence type="ECO:0000313" key="2">
    <source>
        <dbReference type="EMBL" id="KAK7391757.1"/>
    </source>
</evidence>
<sequence length="165" mass="19033">MEPWPFYLLIKCRSIVEEVEQVTRDIGKSLAALSIANAEVLSRISDQINRLQSEMQREKFEASQSQIQIVDKLNQGLREQKLDQAFAKDILEDIARAVGVPVEPSEISKELPSIKEEKKDASIRKERAECVLLEQIIQLLSRADAASDYEDVERPLHWYYMREIC</sequence>
<dbReference type="EMBL" id="JAYMYS010000005">
    <property type="protein sequence ID" value="KAK7391757.1"/>
    <property type="molecule type" value="Genomic_DNA"/>
</dbReference>
<name>A0AAN9S9C9_PSOTE</name>